<feature type="domain" description="ABC transporter" evidence="11">
    <location>
        <begin position="272"/>
        <end position="502"/>
    </location>
</feature>
<dbReference type="PROSITE" id="PS50893">
    <property type="entry name" value="ABC_TRANSPORTER_2"/>
    <property type="match status" value="2"/>
</dbReference>
<accession>A0A380WBY3</accession>
<comment type="subcellular location">
    <subcellularLocation>
        <location evidence="1">Membrane</location>
        <topology evidence="1">Multi-pass membrane protein</topology>
    </subcellularLocation>
</comment>
<dbReference type="Pfam" id="PF00005">
    <property type="entry name" value="ABC_tran"/>
    <property type="match status" value="2"/>
</dbReference>
<feature type="transmembrane region" description="Helical" evidence="10">
    <location>
        <begin position="569"/>
        <end position="589"/>
    </location>
</feature>
<evidence type="ECO:0000256" key="2">
    <source>
        <dbReference type="ARBA" id="ARBA00005417"/>
    </source>
</evidence>
<dbReference type="InterPro" id="IPR003439">
    <property type="entry name" value="ABC_transporter-like_ATP-bd"/>
</dbReference>
<name>A0A380WBY3_AFIFE</name>
<dbReference type="InterPro" id="IPR003593">
    <property type="entry name" value="AAA+_ATPase"/>
</dbReference>
<evidence type="ECO:0000256" key="3">
    <source>
        <dbReference type="ARBA" id="ARBA00022692"/>
    </source>
</evidence>
<dbReference type="SMART" id="SM00382">
    <property type="entry name" value="AAA"/>
    <property type="match status" value="2"/>
</dbReference>
<dbReference type="CDD" id="cd03230">
    <property type="entry name" value="ABC_DR_subfamily_A"/>
    <property type="match status" value="1"/>
</dbReference>
<dbReference type="NCBIfam" id="NF033858">
    <property type="entry name" value="ABC2_perm_RbbA"/>
    <property type="match status" value="1"/>
</dbReference>
<protein>
    <submittedName>
        <fullName evidence="13">Uncharacterized ABC transporter ATP-binding protein YbhF</fullName>
    </submittedName>
</protein>
<gene>
    <name evidence="13" type="primary">ybhF</name>
    <name evidence="13" type="ORF">NCTC12722_03732</name>
</gene>
<dbReference type="InterPro" id="IPR013525">
    <property type="entry name" value="ABC2_TM"/>
</dbReference>
<dbReference type="Pfam" id="PF12698">
    <property type="entry name" value="ABC2_membrane_3"/>
    <property type="match status" value="1"/>
</dbReference>
<feature type="transmembrane region" description="Helical" evidence="10">
    <location>
        <begin position="896"/>
        <end position="915"/>
    </location>
</feature>
<reference evidence="13 14" key="1">
    <citation type="submission" date="2018-06" db="EMBL/GenBank/DDBJ databases">
        <authorList>
            <consortium name="Pathogen Informatics"/>
            <person name="Doyle S."/>
        </authorList>
    </citation>
    <scope>NUCLEOTIDE SEQUENCE [LARGE SCALE GENOMIC DNA]</scope>
    <source>
        <strain evidence="13 14">NCTC12722</strain>
    </source>
</reference>
<dbReference type="InterPro" id="IPR017871">
    <property type="entry name" value="ABC_transporter-like_CS"/>
</dbReference>
<feature type="transmembrane region" description="Helical" evidence="10">
    <location>
        <begin position="723"/>
        <end position="748"/>
    </location>
</feature>
<feature type="domain" description="ABC transmembrane type-2" evidence="12">
    <location>
        <begin position="677"/>
        <end position="918"/>
    </location>
</feature>
<sequence>MSGCDSPAAVVRDLSLNYGPVTALDDISVDIPVSQLIGLIGPDGVGKSSLLAILAGARKIQKGCATVLGVDISNASARAQACPKIAYMPQGLGKNLYPDLSVRENIEFFSRLFGQPRREREWRIKELLESTGLTPFADRPASKLSGGMRQKLGLCCSLIHDPDLLILDEPTTGVDPLSRRQFWDLIGRLRARRPEMSVVVATAYMEEAEHFDWLIAMNEGRILAAGTPSDLKQKTHTGSIEDAFVTLLPQRGLASTQKRNAHPLATPTEPVIVARNLTCRFGSFTAVDRVNFTILQGEIFGFVGSNGSGKTTTMKMLTGLLPPTEGEALIFGKRLAADTIESRRRVGYMSQSFSLYSELTVRQNLTLHARLFYLPEKFAEERIAELVEKCDLTGYLDNLASELPLGIRQRLSLAVAIVHKPDLLILDEPTSGVDPVARDQFWDLLIHLSKNEGMTILVSTHFMNEAERCDRLSLMHEGRVLATDTPAGLIRAKNGNNLEEAFIKFLEQEDPSEQTRSIDIPSMTYDPPQATGATSERTGHRDCPAIFLSLQRLIACTIRESLELIRDPIRLMFALFGTTLLMVVFGLGISTDVNNLTFAVLDRDQTPESRAYLEELRGSSYFVEKAPLKDYADLDRRLKDGSIDVSIEIPPNFGLNIKRDRPVWVSAWIDGAMPFRAETIRGYLQGMHQLYLSDPAIKTMQPPSPSPADIEVRFKYNQDFDSIYAMVPSTIAMLLALFPAILMALAVVREKELGSITNLYVTPVTRLEFLVGKQLPYVAVAMINFTVMFMIATLLFRVPLKGSFLALLVGTIIYVFTTTGYGMLISTFCSSQIAALFGTAILTILPAQQFSGMMTPVSSLSGTAQVIGLAFPMTYYRPISVGTFTKGLGFSDLTSSILLLVLFIPALTMLSLWLLPKQER</sequence>
<dbReference type="GO" id="GO:0016887">
    <property type="term" value="F:ATP hydrolysis activity"/>
    <property type="evidence" value="ECO:0007669"/>
    <property type="project" value="InterPro"/>
</dbReference>
<dbReference type="PANTHER" id="PTHR43038">
    <property type="entry name" value="ATP-BINDING CASSETTE, SUB-FAMILY H, MEMBER 1"/>
    <property type="match status" value="1"/>
</dbReference>
<evidence type="ECO:0000313" key="14">
    <source>
        <dbReference type="Proteomes" id="UP000254343"/>
    </source>
</evidence>
<evidence type="ECO:0000256" key="1">
    <source>
        <dbReference type="ARBA" id="ARBA00004141"/>
    </source>
</evidence>
<evidence type="ECO:0000256" key="4">
    <source>
        <dbReference type="ARBA" id="ARBA00022741"/>
    </source>
</evidence>
<dbReference type="RefSeq" id="WP_002717327.1">
    <property type="nucleotide sequence ID" value="NZ_UFSI01000001.1"/>
</dbReference>
<evidence type="ECO:0000256" key="7">
    <source>
        <dbReference type="ARBA" id="ARBA00023136"/>
    </source>
</evidence>
<dbReference type="InterPro" id="IPR047651">
    <property type="entry name" value="ABC2_perm_RbbA"/>
</dbReference>
<dbReference type="OrthoDB" id="9805029at2"/>
<evidence type="ECO:0000256" key="9">
    <source>
        <dbReference type="SAM" id="MobiDB-lite"/>
    </source>
</evidence>
<dbReference type="Gene3D" id="3.40.1710.10">
    <property type="entry name" value="abc type-2 transporter like domain"/>
    <property type="match status" value="1"/>
</dbReference>
<dbReference type="PANTHER" id="PTHR43038:SF4">
    <property type="entry name" value="RIBOSOME-ASSOCIATED ATPASE"/>
    <property type="match status" value="1"/>
</dbReference>
<evidence type="ECO:0000259" key="11">
    <source>
        <dbReference type="PROSITE" id="PS50893"/>
    </source>
</evidence>
<comment type="function">
    <text evidence="8">Involved in beta-(1--&gt;2)glucan export. Transmembrane domains (TMD) form a pore in the inner membrane and the ATP-binding domain (NBD) is responsible for energy generation.</text>
</comment>
<dbReference type="GO" id="GO:0016020">
    <property type="term" value="C:membrane"/>
    <property type="evidence" value="ECO:0007669"/>
    <property type="project" value="UniProtKB-SubCell"/>
</dbReference>
<dbReference type="AlphaFoldDB" id="A0A380WBY3"/>
<feature type="domain" description="ABC transporter" evidence="11">
    <location>
        <begin position="9"/>
        <end position="244"/>
    </location>
</feature>
<keyword evidence="7 10" id="KW-0472">Membrane</keyword>
<dbReference type="PROSITE" id="PS00211">
    <property type="entry name" value="ABC_TRANSPORTER_1"/>
    <property type="match status" value="1"/>
</dbReference>
<evidence type="ECO:0000256" key="8">
    <source>
        <dbReference type="ARBA" id="ARBA00024722"/>
    </source>
</evidence>
<evidence type="ECO:0000256" key="10">
    <source>
        <dbReference type="SAM" id="Phobius"/>
    </source>
</evidence>
<evidence type="ECO:0000256" key="6">
    <source>
        <dbReference type="ARBA" id="ARBA00022989"/>
    </source>
</evidence>
<dbReference type="InterPro" id="IPR047817">
    <property type="entry name" value="ABC2_TM_bact-type"/>
</dbReference>
<evidence type="ECO:0000256" key="5">
    <source>
        <dbReference type="ARBA" id="ARBA00022840"/>
    </source>
</evidence>
<keyword evidence="5 13" id="KW-0067">ATP-binding</keyword>
<feature type="region of interest" description="Disordered" evidence="9">
    <location>
        <begin position="510"/>
        <end position="538"/>
    </location>
</feature>
<dbReference type="InterPro" id="IPR027417">
    <property type="entry name" value="P-loop_NTPase"/>
</dbReference>
<keyword evidence="4" id="KW-0547">Nucleotide-binding</keyword>
<dbReference type="EMBL" id="UIGB01000001">
    <property type="protein sequence ID" value="SUU86504.1"/>
    <property type="molecule type" value="Genomic_DNA"/>
</dbReference>
<dbReference type="Gene3D" id="3.40.50.300">
    <property type="entry name" value="P-loop containing nucleotide triphosphate hydrolases"/>
    <property type="match status" value="2"/>
</dbReference>
<dbReference type="GO" id="GO:0140359">
    <property type="term" value="F:ABC-type transporter activity"/>
    <property type="evidence" value="ECO:0007669"/>
    <property type="project" value="InterPro"/>
</dbReference>
<organism evidence="13 14">
    <name type="scientific">Afipia felis</name>
    <name type="common">Cat scratch disease bacillus</name>
    <dbReference type="NCBI Taxonomy" id="1035"/>
    <lineage>
        <taxon>Bacteria</taxon>
        <taxon>Pseudomonadati</taxon>
        <taxon>Pseudomonadota</taxon>
        <taxon>Alphaproteobacteria</taxon>
        <taxon>Hyphomicrobiales</taxon>
        <taxon>Nitrobacteraceae</taxon>
        <taxon>Afipia</taxon>
    </lineage>
</organism>
<keyword evidence="3 10" id="KW-0812">Transmembrane</keyword>
<feature type="transmembrane region" description="Helical" evidence="10">
    <location>
        <begin position="803"/>
        <end position="819"/>
    </location>
</feature>
<dbReference type="GO" id="GO:0005524">
    <property type="term" value="F:ATP binding"/>
    <property type="evidence" value="ECO:0007669"/>
    <property type="project" value="UniProtKB-KW"/>
</dbReference>
<dbReference type="SUPFAM" id="SSF52540">
    <property type="entry name" value="P-loop containing nucleoside triphosphate hydrolases"/>
    <property type="match status" value="2"/>
</dbReference>
<evidence type="ECO:0000259" key="12">
    <source>
        <dbReference type="PROSITE" id="PS51012"/>
    </source>
</evidence>
<feature type="transmembrane region" description="Helical" evidence="10">
    <location>
        <begin position="775"/>
        <end position="796"/>
    </location>
</feature>
<keyword evidence="6 10" id="KW-1133">Transmembrane helix</keyword>
<evidence type="ECO:0000313" key="13">
    <source>
        <dbReference type="EMBL" id="SUU86504.1"/>
    </source>
</evidence>
<dbReference type="PROSITE" id="PS51012">
    <property type="entry name" value="ABC_TM2"/>
    <property type="match status" value="1"/>
</dbReference>
<dbReference type="Proteomes" id="UP000254343">
    <property type="component" value="Unassembled WGS sequence"/>
</dbReference>
<proteinExistence type="inferred from homology"/>
<comment type="similarity">
    <text evidence="2">Belongs to the ABC transporter superfamily.</text>
</comment>